<accession>A0A0R3L5T0</accession>
<sequence length="64" mass="6930">MRNIVNETGEIIAKATHDGTLVGGHHRIAVAASLGQKLLWQDSGEPVSLDAFFRHPSSSQRHIA</sequence>
<evidence type="ECO:0000313" key="2">
    <source>
        <dbReference type="Proteomes" id="UP000051913"/>
    </source>
</evidence>
<dbReference type="OrthoDB" id="8242400at2"/>
<organism evidence="1 2">
    <name type="scientific">Bradyrhizobium valentinum</name>
    <dbReference type="NCBI Taxonomy" id="1518501"/>
    <lineage>
        <taxon>Bacteria</taxon>
        <taxon>Pseudomonadati</taxon>
        <taxon>Pseudomonadota</taxon>
        <taxon>Alphaproteobacteria</taxon>
        <taxon>Hyphomicrobiales</taxon>
        <taxon>Nitrobacteraceae</taxon>
        <taxon>Bradyrhizobium</taxon>
    </lineage>
</organism>
<evidence type="ECO:0008006" key="3">
    <source>
        <dbReference type="Google" id="ProtNLM"/>
    </source>
</evidence>
<comment type="caution">
    <text evidence="1">The sequence shown here is derived from an EMBL/GenBank/DDBJ whole genome shotgun (WGS) entry which is preliminary data.</text>
</comment>
<keyword evidence="2" id="KW-1185">Reference proteome</keyword>
<dbReference type="Proteomes" id="UP000051913">
    <property type="component" value="Unassembled WGS sequence"/>
</dbReference>
<name>A0A0R3L5T0_9BRAD</name>
<reference evidence="1 2" key="1">
    <citation type="submission" date="2014-03" db="EMBL/GenBank/DDBJ databases">
        <title>Bradyrhizobium valentinum sp. nov., isolated from effective nodules of Lupinus mariae-josephae, a lupine endemic of basic-lime soils in Eastern Spain.</title>
        <authorList>
            <person name="Duran D."/>
            <person name="Rey L."/>
            <person name="Navarro A."/>
            <person name="Busquets A."/>
            <person name="Imperial J."/>
            <person name="Ruiz-Argueso T."/>
        </authorList>
    </citation>
    <scope>NUCLEOTIDE SEQUENCE [LARGE SCALE GENOMIC DNA]</scope>
    <source>
        <strain evidence="1 2">LmjM3</strain>
    </source>
</reference>
<proteinExistence type="predicted"/>
<evidence type="ECO:0000313" key="1">
    <source>
        <dbReference type="EMBL" id="KRR03289.1"/>
    </source>
</evidence>
<protein>
    <recommendedName>
        <fullName evidence="3">ParB/Sulfiredoxin domain-containing protein</fullName>
    </recommendedName>
</protein>
<dbReference type="EMBL" id="LLXX01000142">
    <property type="protein sequence ID" value="KRR03289.1"/>
    <property type="molecule type" value="Genomic_DNA"/>
</dbReference>
<gene>
    <name evidence="1" type="ORF">CP49_15250</name>
</gene>
<dbReference type="AlphaFoldDB" id="A0A0R3L5T0"/>